<sequence>MRLPSGIITPTVTPLRDGDLDGEGIAELLEFLRRTGVVAAFPAGSLGLFHLLSLSEHKRLISEFASRLPSGMALLPGVHRGNLEDTVDVARHARDVGAAAVVAVPPFYYELGQEEIADYYVELASAADIPVIIYNIPQMARNRIDPETAASVLSRTPMLAGVKDSSRDLAALQGYVSALPGIPVYEGQDDLLLAARALGAHGGVCGTSNFVDLPQRVWSAGADDAPALQGRLSRLMRLLSRYEFPSAYYYLFQAIVMGRRNPTGYMPRPMRPLDGRSAEALLLDFRSIVPG</sequence>
<accession>A0A4P2VF76</accession>
<feature type="active site" description="Proton donor/acceptor" evidence="3">
    <location>
        <position position="134"/>
    </location>
</feature>
<feature type="binding site" evidence="4">
    <location>
        <position position="204"/>
    </location>
    <ligand>
        <name>pyruvate</name>
        <dbReference type="ChEBI" id="CHEBI:15361"/>
    </ligand>
</feature>
<dbReference type="Proteomes" id="UP000509448">
    <property type="component" value="Chromosome"/>
</dbReference>
<dbReference type="InterPro" id="IPR013785">
    <property type="entry name" value="Aldolase_TIM"/>
</dbReference>
<dbReference type="Gene3D" id="3.20.20.70">
    <property type="entry name" value="Aldolase class I"/>
    <property type="match status" value="1"/>
</dbReference>
<dbReference type="PIRSF" id="PIRSF001365">
    <property type="entry name" value="DHDPS"/>
    <property type="match status" value="1"/>
</dbReference>
<dbReference type="AlphaFoldDB" id="A0A4P2VF76"/>
<keyword evidence="1" id="KW-0456">Lyase</keyword>
<dbReference type="PANTHER" id="PTHR12128">
    <property type="entry name" value="DIHYDRODIPICOLINATE SYNTHASE"/>
    <property type="match status" value="1"/>
</dbReference>
<dbReference type="PRINTS" id="PR00146">
    <property type="entry name" value="DHPICSNTHASE"/>
</dbReference>
<evidence type="ECO:0000313" key="5">
    <source>
        <dbReference type="EMBL" id="BBE42133.1"/>
    </source>
</evidence>
<proteinExistence type="predicted"/>
<feature type="active site" description="Schiff-base intermediate with substrate" evidence="3">
    <location>
        <position position="163"/>
    </location>
</feature>
<protein>
    <submittedName>
        <fullName evidence="5">Dihydrodipicolinate synthase family</fullName>
    </submittedName>
</protein>
<keyword evidence="6" id="KW-1185">Reference proteome</keyword>
<dbReference type="InterPro" id="IPR020625">
    <property type="entry name" value="Schiff_base-form_aldolases_AS"/>
</dbReference>
<evidence type="ECO:0000256" key="3">
    <source>
        <dbReference type="PIRSR" id="PIRSR001365-1"/>
    </source>
</evidence>
<dbReference type="SMART" id="SM01130">
    <property type="entry name" value="DHDPS"/>
    <property type="match status" value="1"/>
</dbReference>
<dbReference type="Pfam" id="PF00701">
    <property type="entry name" value="DHDPS"/>
    <property type="match status" value="1"/>
</dbReference>
<gene>
    <name evidence="5" type="ORF">NAS2_0744</name>
</gene>
<evidence type="ECO:0000256" key="4">
    <source>
        <dbReference type="PIRSR" id="PIRSR001365-2"/>
    </source>
</evidence>
<dbReference type="CDD" id="cd00408">
    <property type="entry name" value="DHDPS-like"/>
    <property type="match status" value="1"/>
</dbReference>
<dbReference type="SUPFAM" id="SSF51569">
    <property type="entry name" value="Aldolase"/>
    <property type="match status" value="1"/>
</dbReference>
<dbReference type="GO" id="GO:0008675">
    <property type="term" value="F:2-dehydro-3-deoxy-phosphogluconate aldolase activity"/>
    <property type="evidence" value="ECO:0007669"/>
    <property type="project" value="UniProtKB-ARBA"/>
</dbReference>
<dbReference type="PANTHER" id="PTHR12128:SF66">
    <property type="entry name" value="4-HYDROXY-2-OXOGLUTARATE ALDOLASE, MITOCHONDRIAL"/>
    <property type="match status" value="1"/>
</dbReference>
<dbReference type="GO" id="GO:0008840">
    <property type="term" value="F:4-hydroxy-tetrahydrodipicolinate synthase activity"/>
    <property type="evidence" value="ECO:0007669"/>
    <property type="project" value="TreeGrafter"/>
</dbReference>
<name>A0A4P2VF76_9ARCH</name>
<keyword evidence="2" id="KW-0704">Schiff base</keyword>
<dbReference type="KEGG" id="ccai:NAS2_0744"/>
<evidence type="ECO:0000313" key="6">
    <source>
        <dbReference type="Proteomes" id="UP000509448"/>
    </source>
</evidence>
<reference evidence="5 6" key="1">
    <citation type="journal article" date="2019" name="ISME J.">
        <title>Isolation and characterization of a thermophilic sulfur- and iron-reducing thaumarchaeote from a terrestrial acidic hot spring.</title>
        <authorList>
            <person name="Kato S."/>
            <person name="Itoh T."/>
            <person name="Yuki M."/>
            <person name="Nagamori M."/>
            <person name="Ohnishi M."/>
            <person name="Uematsu K."/>
            <person name="Suzuki K."/>
            <person name="Takashina T."/>
            <person name="Ohkuma M."/>
        </authorList>
    </citation>
    <scope>NUCLEOTIDE SEQUENCE [LARGE SCALE GENOMIC DNA]</scope>
    <source>
        <strain evidence="5 6">NAS-02</strain>
    </source>
</reference>
<dbReference type="InterPro" id="IPR002220">
    <property type="entry name" value="DapA-like"/>
</dbReference>
<dbReference type="PROSITE" id="PS00666">
    <property type="entry name" value="DHDPS_2"/>
    <property type="match status" value="1"/>
</dbReference>
<evidence type="ECO:0000256" key="1">
    <source>
        <dbReference type="ARBA" id="ARBA00023239"/>
    </source>
</evidence>
<organism evidence="5 6">
    <name type="scientific">Conexivisphaera calida</name>
    <dbReference type="NCBI Taxonomy" id="1874277"/>
    <lineage>
        <taxon>Archaea</taxon>
        <taxon>Nitrososphaerota</taxon>
        <taxon>Conexivisphaeria</taxon>
        <taxon>Conexivisphaerales</taxon>
        <taxon>Conexivisphaeraceae</taxon>
        <taxon>Conexivisphaera</taxon>
    </lineage>
</organism>
<dbReference type="EMBL" id="AP018732">
    <property type="protein sequence ID" value="BBE42133.1"/>
    <property type="molecule type" value="Genomic_DNA"/>
</dbReference>
<evidence type="ECO:0000256" key="2">
    <source>
        <dbReference type="ARBA" id="ARBA00023270"/>
    </source>
</evidence>
<dbReference type="GO" id="GO:0044281">
    <property type="term" value="P:small molecule metabolic process"/>
    <property type="evidence" value="ECO:0007669"/>
    <property type="project" value="UniProtKB-ARBA"/>
</dbReference>